<accession>A0A7S3EJC1</accession>
<dbReference type="InterPro" id="IPR008775">
    <property type="entry name" value="Phytyl_CoA_dOase-like"/>
</dbReference>
<proteinExistence type="predicted"/>
<dbReference type="EMBL" id="HBHW01030207">
    <property type="protein sequence ID" value="CAE0055352.1"/>
    <property type="molecule type" value="Transcribed_RNA"/>
</dbReference>
<dbReference type="Pfam" id="PF05721">
    <property type="entry name" value="PhyH"/>
    <property type="match status" value="1"/>
</dbReference>
<evidence type="ECO:0008006" key="3">
    <source>
        <dbReference type="Google" id="ProtNLM"/>
    </source>
</evidence>
<protein>
    <recommendedName>
        <fullName evidence="3">Phytanoyl-CoA dioxygenase</fullName>
    </recommendedName>
</protein>
<evidence type="ECO:0000313" key="2">
    <source>
        <dbReference type="EMBL" id="CAE0055352.1"/>
    </source>
</evidence>
<comment type="cofactor">
    <cofactor evidence="1">
        <name>Fe cation</name>
        <dbReference type="ChEBI" id="CHEBI:24875"/>
    </cofactor>
</comment>
<organism evidence="2">
    <name type="scientific">Rhodosorus marinus</name>
    <dbReference type="NCBI Taxonomy" id="101924"/>
    <lineage>
        <taxon>Eukaryota</taxon>
        <taxon>Rhodophyta</taxon>
        <taxon>Stylonematophyceae</taxon>
        <taxon>Stylonematales</taxon>
        <taxon>Stylonemataceae</taxon>
        <taxon>Rhodosorus</taxon>
    </lineage>
</organism>
<dbReference type="PANTHER" id="PTHR20883">
    <property type="entry name" value="PHYTANOYL-COA DIOXYGENASE DOMAIN CONTAINING 1"/>
    <property type="match status" value="1"/>
</dbReference>
<reference evidence="2" key="1">
    <citation type="submission" date="2021-01" db="EMBL/GenBank/DDBJ databases">
        <authorList>
            <person name="Corre E."/>
            <person name="Pelletier E."/>
            <person name="Niang G."/>
            <person name="Scheremetjew M."/>
            <person name="Finn R."/>
            <person name="Kale V."/>
            <person name="Holt S."/>
            <person name="Cochrane G."/>
            <person name="Meng A."/>
            <person name="Brown T."/>
            <person name="Cohen L."/>
        </authorList>
    </citation>
    <scope>NUCLEOTIDE SEQUENCE</scope>
    <source>
        <strain evidence="2">CCMP 769</strain>
    </source>
</reference>
<sequence length="432" mass="49065">MTRDANGLSSSSMVLVNAFVLIPGGVSVRCGFSACRRRADPICNSNFRTRKRRGGSKDRATYTASELEASFTLDSGREEDYNQEHVDSILAKAGFTVAKQKPKKSIEAEAGEKPKIAKSRSVTNKDIIQFEREGHVFCRDLLLEEQVEDLREKTLKVFEDRLLESYQQKCSVLGLGTPKTLEEAKESLETVDSDKIPFLQLFNLRKMNPWLVVPEQLAQAAATLLGSKRLRVYQDSIFVKRGGDGPTLWHSDLNMAPLDTNRFVTAWIPLHPVTEELAPLCFATGSHRDFSGCYWKGRQFLREEDLSSRYQVQSYSPLKMGDVTFHHGWTLHGADGMDLSCDPRIAWTVSFFCEESTRLLPERYWIDIPTEDRMSYQKWIKVILHASTGLKLMILSMVRYLLPFGQEVKTDSEPLNHPDLEVVFPLSKKKMG</sequence>
<dbReference type="Gene3D" id="2.60.120.620">
    <property type="entry name" value="q2cbj1_9rhob like domain"/>
    <property type="match status" value="1"/>
</dbReference>
<dbReference type="PANTHER" id="PTHR20883:SF49">
    <property type="entry name" value="PHYTANOYL-COA DIOXYGENASE"/>
    <property type="match status" value="1"/>
</dbReference>
<dbReference type="SUPFAM" id="SSF51197">
    <property type="entry name" value="Clavaminate synthase-like"/>
    <property type="match status" value="1"/>
</dbReference>
<evidence type="ECO:0000256" key="1">
    <source>
        <dbReference type="ARBA" id="ARBA00001962"/>
    </source>
</evidence>
<dbReference type="AlphaFoldDB" id="A0A7S3EJC1"/>
<name>A0A7S3EJC1_9RHOD</name>
<gene>
    <name evidence="2" type="ORF">RMAR00112_LOCUS23383</name>
</gene>